<feature type="signal peptide" evidence="1">
    <location>
        <begin position="1"/>
        <end position="27"/>
    </location>
</feature>
<dbReference type="Proteomes" id="UP001322664">
    <property type="component" value="Chromosome"/>
</dbReference>
<keyword evidence="3" id="KW-1185">Reference proteome</keyword>
<gene>
    <name evidence="2" type="ORF">R6U77_03270</name>
</gene>
<keyword evidence="1" id="KW-0732">Signal</keyword>
<dbReference type="RefSeq" id="WP_319837423.1">
    <property type="nucleotide sequence ID" value="NZ_CP137624.1"/>
</dbReference>
<protein>
    <submittedName>
        <fullName evidence="2">Uncharacterized protein</fullName>
    </submittedName>
</protein>
<organism evidence="2 3">
    <name type="scientific">Lysinibacillus louembei</name>
    <dbReference type="NCBI Taxonomy" id="1470088"/>
    <lineage>
        <taxon>Bacteria</taxon>
        <taxon>Bacillati</taxon>
        <taxon>Bacillota</taxon>
        <taxon>Bacilli</taxon>
        <taxon>Bacillales</taxon>
        <taxon>Bacillaceae</taxon>
        <taxon>Lysinibacillus</taxon>
    </lineage>
</organism>
<evidence type="ECO:0000256" key="1">
    <source>
        <dbReference type="SAM" id="SignalP"/>
    </source>
</evidence>
<evidence type="ECO:0000313" key="2">
    <source>
        <dbReference type="EMBL" id="WPK12737.1"/>
    </source>
</evidence>
<evidence type="ECO:0000313" key="3">
    <source>
        <dbReference type="Proteomes" id="UP001322664"/>
    </source>
</evidence>
<proteinExistence type="predicted"/>
<dbReference type="EMBL" id="CP137624">
    <property type="protein sequence ID" value="WPK12737.1"/>
    <property type="molecule type" value="Genomic_DNA"/>
</dbReference>
<name>A0ABZ0S4Q2_9BACI</name>
<feature type="chain" id="PRO_5045388034" evidence="1">
    <location>
        <begin position="28"/>
        <end position="229"/>
    </location>
</feature>
<reference evidence="2 3" key="1">
    <citation type="submission" date="2023-09" db="EMBL/GenBank/DDBJ databases">
        <authorList>
            <person name="Page C.A."/>
            <person name="Perez-Diaz I.M."/>
        </authorList>
    </citation>
    <scope>NUCLEOTIDE SEQUENCE [LARGE SCALE GENOMIC DNA]</scope>
    <source>
        <strain evidence="2 3">Ll15</strain>
    </source>
</reference>
<sequence>MNFKKIISLLTVFTIIFSLLAPLQSSANDFTGENNETNLNFESFIEYNEDATNGFLESDLVFDSNEIIVEPMCGPPCAMIAVTVVKEGGKALLKSGLRLIKTVTPATAGAASRAVANYVPKTVTIGKETYTITARNMQHYLERHSMKHWNGTWEYNQDFFHTGMTLNRLETIATSGVKANASKIANSTSDFVTIDYMYEGIGYRIGVNKATKRIEQLYPRATFVNPNNP</sequence>
<accession>A0ABZ0S4Q2</accession>